<evidence type="ECO:0000256" key="3">
    <source>
        <dbReference type="ARBA" id="ARBA00022989"/>
    </source>
</evidence>
<dbReference type="RefSeq" id="WP_084665721.1">
    <property type="nucleotide sequence ID" value="NZ_LT838272.1"/>
</dbReference>
<name>A0A1W1VXS8_9FIRM</name>
<feature type="transmembrane region" description="Helical" evidence="6">
    <location>
        <begin position="262"/>
        <end position="286"/>
    </location>
</feature>
<evidence type="ECO:0000256" key="1">
    <source>
        <dbReference type="ARBA" id="ARBA00004141"/>
    </source>
</evidence>
<dbReference type="Pfam" id="PF04932">
    <property type="entry name" value="Wzy_C"/>
    <property type="match status" value="1"/>
</dbReference>
<reference evidence="8 9" key="1">
    <citation type="submission" date="2017-04" db="EMBL/GenBank/DDBJ databases">
        <authorList>
            <person name="Afonso C.L."/>
            <person name="Miller P.J."/>
            <person name="Scott M.A."/>
            <person name="Spackman E."/>
            <person name="Goraichik I."/>
            <person name="Dimitrov K.M."/>
            <person name="Suarez D.L."/>
            <person name="Swayne D.E."/>
        </authorList>
    </citation>
    <scope>NUCLEOTIDE SEQUENCE [LARGE SCALE GENOMIC DNA]</scope>
    <source>
        <strain evidence="8 9">ToBE</strain>
    </source>
</reference>
<evidence type="ECO:0000256" key="2">
    <source>
        <dbReference type="ARBA" id="ARBA00022692"/>
    </source>
</evidence>
<sequence length="839" mass="93793">MPDKKETMSGKAGTRKVIIKLTGKEEWTQRAKEKQPRGKESRVLTKGGRTPKKENRGAGYHGLVFEGNSLLWYLSFSALLLLLFYPPFFRGLFFPVEQRWTLILATLAFVLTWLWKFSRREVGFLKSPLDYATLAMVMVYILSSLQPASRHLALAEVSKVTLYFLVFWLIVQLNRNQLTTSWILHSLYGAGIGVSLAGLLTATGIIYIKDGFVGGRIYSTLQYPNALAAYLMGISFLGFYLWGRAGNLPRLFYAAGNYLLLMVFLGTGSRGAYLVYPSTLTLYFLLTPKGSRLGFLAHLVATSVCALVGNRFLSLAVAQKFTGAWKWFFLGLALAVGLQVLGLGAVRVLSSTRAYLVKLAALSILVLVAGIYAYSTVLTPAASVQGGSQVVVWEKFLPSQITQRIKDINLETKSSRERMEWTLDALRMLKERPLLGYGGGGWEAAYRQYQRYFYNSTQVHNYYAQLAVETGLVGITVIAALWLFFLFTAVKNYLFYQGEHRLLIASLLAGALSLGLHAALDFDLALGAVSILLWSFWGLMRSLERWRRQEETLLSPREFSRVQVKYISAVALAALFILVFSASFLAGTASAQEGLQAYQRGNLRVAASKLEEALKYDPFMASYAADLASIYLREGRNAEALKLALQAIKQEPYNYLLRMRLAEVYWALGEVEEAVAALKKARDLAPWVASTWENLARGYVAGGIWFLQQNQLGKAKEFFSEVLAMPPEIEQRLKLLGDLEKLHNEKPGGLNFTPALHLEVGKAQYFLGQGKEAMENLTLAAQRKDLEPEVKLWKALVLTQQGQSATANRLLEELQKSNPELAAQFTQIQRLPGLQTVRY</sequence>
<dbReference type="SUPFAM" id="SSF48452">
    <property type="entry name" value="TPR-like"/>
    <property type="match status" value="1"/>
</dbReference>
<dbReference type="Gene3D" id="1.25.40.10">
    <property type="entry name" value="Tetratricopeptide repeat domain"/>
    <property type="match status" value="2"/>
</dbReference>
<dbReference type="STRING" id="698762.SAMN00808754_2157"/>
<keyword evidence="4 6" id="KW-0472">Membrane</keyword>
<feature type="transmembrane region" description="Helical" evidence="6">
    <location>
        <begin position="325"/>
        <end position="343"/>
    </location>
</feature>
<feature type="transmembrane region" description="Helical" evidence="6">
    <location>
        <begin position="70"/>
        <end position="88"/>
    </location>
</feature>
<feature type="transmembrane region" description="Helical" evidence="6">
    <location>
        <begin position="129"/>
        <end position="145"/>
    </location>
</feature>
<evidence type="ECO:0000256" key="5">
    <source>
        <dbReference type="SAM" id="MobiDB-lite"/>
    </source>
</evidence>
<feature type="transmembrane region" description="Helical" evidence="6">
    <location>
        <begin position="293"/>
        <end position="313"/>
    </location>
</feature>
<feature type="domain" description="O-antigen ligase-related" evidence="7">
    <location>
        <begin position="259"/>
        <end position="478"/>
    </location>
</feature>
<dbReference type="SMART" id="SM00028">
    <property type="entry name" value="TPR"/>
    <property type="match status" value="4"/>
</dbReference>
<dbReference type="OrthoDB" id="1808577at2"/>
<evidence type="ECO:0000313" key="8">
    <source>
        <dbReference type="EMBL" id="SMB98146.1"/>
    </source>
</evidence>
<evidence type="ECO:0000256" key="6">
    <source>
        <dbReference type="SAM" id="Phobius"/>
    </source>
</evidence>
<evidence type="ECO:0000313" key="9">
    <source>
        <dbReference type="Proteomes" id="UP000192569"/>
    </source>
</evidence>
<feature type="transmembrane region" description="Helical" evidence="6">
    <location>
        <begin position="471"/>
        <end position="490"/>
    </location>
</feature>
<keyword evidence="2 6" id="KW-0812">Transmembrane</keyword>
<dbReference type="InterPro" id="IPR007016">
    <property type="entry name" value="O-antigen_ligase-rel_domated"/>
</dbReference>
<evidence type="ECO:0000256" key="4">
    <source>
        <dbReference type="ARBA" id="ARBA00023136"/>
    </source>
</evidence>
<gene>
    <name evidence="8" type="ORF">SAMN00808754_2157</name>
</gene>
<feature type="region of interest" description="Disordered" evidence="5">
    <location>
        <begin position="27"/>
        <end position="54"/>
    </location>
</feature>
<evidence type="ECO:0000259" key="7">
    <source>
        <dbReference type="Pfam" id="PF04932"/>
    </source>
</evidence>
<dbReference type="InterPro" id="IPR051533">
    <property type="entry name" value="WaaL-like"/>
</dbReference>
<feature type="compositionally biased region" description="Basic and acidic residues" evidence="5">
    <location>
        <begin position="27"/>
        <end position="43"/>
    </location>
</feature>
<dbReference type="Proteomes" id="UP000192569">
    <property type="component" value="Chromosome I"/>
</dbReference>
<organism evidence="8 9">
    <name type="scientific">Thermanaeromonas toyohensis ToBE</name>
    <dbReference type="NCBI Taxonomy" id="698762"/>
    <lineage>
        <taxon>Bacteria</taxon>
        <taxon>Bacillati</taxon>
        <taxon>Bacillota</taxon>
        <taxon>Clostridia</taxon>
        <taxon>Neomoorellales</taxon>
        <taxon>Neomoorellaceae</taxon>
        <taxon>Thermanaeromonas</taxon>
    </lineage>
</organism>
<proteinExistence type="predicted"/>
<dbReference type="Pfam" id="PF14559">
    <property type="entry name" value="TPR_19"/>
    <property type="match status" value="1"/>
</dbReference>
<accession>A0A1W1VXS8</accession>
<dbReference type="GO" id="GO:0016020">
    <property type="term" value="C:membrane"/>
    <property type="evidence" value="ECO:0007669"/>
    <property type="project" value="UniProtKB-SubCell"/>
</dbReference>
<feature type="transmembrane region" description="Helical" evidence="6">
    <location>
        <begin position="355"/>
        <end position="374"/>
    </location>
</feature>
<feature type="transmembrane region" description="Helical" evidence="6">
    <location>
        <begin position="220"/>
        <end position="242"/>
    </location>
</feature>
<feature type="transmembrane region" description="Helical" evidence="6">
    <location>
        <begin position="526"/>
        <end position="543"/>
    </location>
</feature>
<feature type="transmembrane region" description="Helical" evidence="6">
    <location>
        <begin position="564"/>
        <end position="586"/>
    </location>
</feature>
<dbReference type="PANTHER" id="PTHR37422">
    <property type="entry name" value="TEICHURONIC ACID BIOSYNTHESIS PROTEIN TUAE"/>
    <property type="match status" value="1"/>
</dbReference>
<dbReference type="AlphaFoldDB" id="A0A1W1VXS8"/>
<protein>
    <submittedName>
        <fullName evidence="8">Tfp pilus assembly protein PilF</fullName>
    </submittedName>
</protein>
<dbReference type="EMBL" id="LT838272">
    <property type="protein sequence ID" value="SMB98146.1"/>
    <property type="molecule type" value="Genomic_DNA"/>
</dbReference>
<feature type="transmembrane region" description="Helical" evidence="6">
    <location>
        <begin position="100"/>
        <end position="117"/>
    </location>
</feature>
<comment type="subcellular location">
    <subcellularLocation>
        <location evidence="1">Membrane</location>
        <topology evidence="1">Multi-pass membrane protein</topology>
    </subcellularLocation>
</comment>
<feature type="transmembrane region" description="Helical" evidence="6">
    <location>
        <begin position="152"/>
        <end position="171"/>
    </location>
</feature>
<keyword evidence="3 6" id="KW-1133">Transmembrane helix</keyword>
<feature type="transmembrane region" description="Helical" evidence="6">
    <location>
        <begin position="183"/>
        <end position="208"/>
    </location>
</feature>
<dbReference type="InterPro" id="IPR019734">
    <property type="entry name" value="TPR_rpt"/>
</dbReference>
<keyword evidence="9" id="KW-1185">Reference proteome</keyword>
<dbReference type="PANTHER" id="PTHR37422:SF13">
    <property type="entry name" value="LIPOPOLYSACCHARIDE BIOSYNTHESIS PROTEIN PA4999-RELATED"/>
    <property type="match status" value="1"/>
</dbReference>
<dbReference type="InterPro" id="IPR011990">
    <property type="entry name" value="TPR-like_helical_dom_sf"/>
</dbReference>